<dbReference type="EMBL" id="MN545971">
    <property type="protein sequence ID" value="QGF21201.1"/>
    <property type="molecule type" value="Genomic_DNA"/>
</dbReference>
<protein>
    <submittedName>
        <fullName evidence="1">Uncharacterized protein</fullName>
    </submittedName>
</protein>
<name>A0ABX6D727_9CAUD</name>
<dbReference type="Proteomes" id="UP000397058">
    <property type="component" value="Segment"/>
</dbReference>
<keyword evidence="2" id="KW-1185">Reference proteome</keyword>
<gene>
    <name evidence="1" type="ORF">HCF1_02</name>
</gene>
<evidence type="ECO:0000313" key="1">
    <source>
        <dbReference type="EMBL" id="QGF21201.1"/>
    </source>
</evidence>
<organism evidence="1 2">
    <name type="scientific">Citrobacter phage HCF1</name>
    <dbReference type="NCBI Taxonomy" id="2849700"/>
    <lineage>
        <taxon>Viruses</taxon>
        <taxon>Duplodnaviria</taxon>
        <taxon>Heunggongvirae</taxon>
        <taxon>Uroviricota</taxon>
        <taxon>Caudoviricetes</taxon>
        <taxon>Drexlerviridae</taxon>
        <taxon>Hicfunavirus</taxon>
        <taxon>Hicfunavirus HCF1</taxon>
    </lineage>
</organism>
<proteinExistence type="predicted"/>
<sequence length="72" mass="7967">MTLKTIHEDNAGDTMVIYIGRSDAVFIDGKFNNLSPEFGRTARRGIFDAKTAREIANRLNDTADAMENSTNS</sequence>
<accession>A0ABX6D727</accession>
<evidence type="ECO:0000313" key="2">
    <source>
        <dbReference type="Proteomes" id="UP000397058"/>
    </source>
</evidence>
<reference evidence="1 2" key="1">
    <citation type="submission" date="2019-10" db="EMBL/GenBank/DDBJ databases">
        <authorList>
            <person name="Kumar P."/>
            <person name="Meghvansi M.K."/>
            <person name="Kamboj D.V."/>
        </authorList>
    </citation>
    <scope>NUCLEOTIDE SEQUENCE [LARGE SCALE GENOMIC DNA]</scope>
</reference>